<sequence length="204" mass="22789">VIVFVGRTLTKRLLNGFSAAMKRSDNYQYGRKYLLRLGTVPIPAPRERHQLHQDVAHYCEKKSDKESLEVGGANGKNTVQFGGGCVKDEDELKSEDGESPSKPLVPKVTGRFQLIFTCKKCNTRNVADISKLSYQQGVVIVCCQGCRVKHLIADNLKWFSDKKKNVEDILAEKGESVTKITSHQVALEVDPPDIPNRLPKEHKG</sequence>
<reference evidence="7" key="1">
    <citation type="submission" date="2020-01" db="EMBL/GenBank/DDBJ databases">
        <title>Draft genome sequence of the Termite Coptotermes fromosanus.</title>
        <authorList>
            <person name="Itakura S."/>
            <person name="Yosikawa Y."/>
            <person name="Umezawa K."/>
        </authorList>
    </citation>
    <scope>NUCLEOTIDE SEQUENCE [LARGE SCALE GENOMIC DNA]</scope>
</reference>
<dbReference type="Proteomes" id="UP000502823">
    <property type="component" value="Unassembled WGS sequence"/>
</dbReference>
<dbReference type="GO" id="GO:0005739">
    <property type="term" value="C:mitochondrion"/>
    <property type="evidence" value="ECO:0007669"/>
    <property type="project" value="TreeGrafter"/>
</dbReference>
<dbReference type="AlphaFoldDB" id="A0A6L2PRX7"/>
<dbReference type="InterPro" id="IPR024158">
    <property type="entry name" value="Mt_import_TIM15"/>
</dbReference>
<keyword evidence="1" id="KW-0479">Metal-binding</keyword>
<accession>A0A6L2PRX7</accession>
<evidence type="ECO:0000256" key="4">
    <source>
        <dbReference type="PROSITE-ProRule" id="PRU00834"/>
    </source>
</evidence>
<dbReference type="GO" id="GO:0006457">
    <property type="term" value="P:protein folding"/>
    <property type="evidence" value="ECO:0007669"/>
    <property type="project" value="TreeGrafter"/>
</dbReference>
<dbReference type="PROSITE" id="PS51501">
    <property type="entry name" value="ZF_DNL"/>
    <property type="match status" value="1"/>
</dbReference>
<dbReference type="EMBL" id="BLKM01005761">
    <property type="protein sequence ID" value="GFG35343.1"/>
    <property type="molecule type" value="Genomic_DNA"/>
</dbReference>
<dbReference type="InterPro" id="IPR007853">
    <property type="entry name" value="Znf_DNL-typ"/>
</dbReference>
<feature type="domain" description="DNL-type" evidence="5">
    <location>
        <begin position="107"/>
        <end position="202"/>
    </location>
</feature>
<evidence type="ECO:0000256" key="1">
    <source>
        <dbReference type="ARBA" id="ARBA00022723"/>
    </source>
</evidence>
<proteinExistence type="predicted"/>
<evidence type="ECO:0000313" key="6">
    <source>
        <dbReference type="EMBL" id="GFG35343.1"/>
    </source>
</evidence>
<dbReference type="PANTHER" id="PTHR20922">
    <property type="entry name" value="DNL-TYPE ZINC FINGER PROTEIN"/>
    <property type="match status" value="1"/>
</dbReference>
<dbReference type="InParanoid" id="A0A6L2PRX7"/>
<dbReference type="PANTHER" id="PTHR20922:SF13">
    <property type="entry name" value="DNL-TYPE ZINC FINGER PROTEIN"/>
    <property type="match status" value="1"/>
</dbReference>
<feature type="non-terminal residue" evidence="6">
    <location>
        <position position="1"/>
    </location>
</feature>
<organism evidence="6 7">
    <name type="scientific">Coptotermes formosanus</name>
    <name type="common">Formosan subterranean termite</name>
    <dbReference type="NCBI Taxonomy" id="36987"/>
    <lineage>
        <taxon>Eukaryota</taxon>
        <taxon>Metazoa</taxon>
        <taxon>Ecdysozoa</taxon>
        <taxon>Arthropoda</taxon>
        <taxon>Hexapoda</taxon>
        <taxon>Insecta</taxon>
        <taxon>Pterygota</taxon>
        <taxon>Neoptera</taxon>
        <taxon>Polyneoptera</taxon>
        <taxon>Dictyoptera</taxon>
        <taxon>Blattodea</taxon>
        <taxon>Blattoidea</taxon>
        <taxon>Termitoidae</taxon>
        <taxon>Rhinotermitidae</taxon>
        <taxon>Coptotermes</taxon>
    </lineage>
</organism>
<keyword evidence="3" id="KW-0862">Zinc</keyword>
<dbReference type="GO" id="GO:0008270">
    <property type="term" value="F:zinc ion binding"/>
    <property type="evidence" value="ECO:0007669"/>
    <property type="project" value="UniProtKB-KW"/>
</dbReference>
<evidence type="ECO:0000259" key="5">
    <source>
        <dbReference type="PROSITE" id="PS51501"/>
    </source>
</evidence>
<dbReference type="Pfam" id="PF05180">
    <property type="entry name" value="zf-DNL"/>
    <property type="match status" value="1"/>
</dbReference>
<keyword evidence="7" id="KW-1185">Reference proteome</keyword>
<keyword evidence="2 4" id="KW-0863">Zinc-finger</keyword>
<comment type="caution">
    <text evidence="6">The sequence shown here is derived from an EMBL/GenBank/DDBJ whole genome shotgun (WGS) entry which is preliminary data.</text>
</comment>
<name>A0A6L2PRX7_COPFO</name>
<dbReference type="FunCoup" id="A0A6L2PRX7">
    <property type="interactions" value="40"/>
</dbReference>
<protein>
    <recommendedName>
        <fullName evidence="5">DNL-type domain-containing protein</fullName>
    </recommendedName>
</protein>
<evidence type="ECO:0000256" key="3">
    <source>
        <dbReference type="ARBA" id="ARBA00022833"/>
    </source>
</evidence>
<dbReference type="OrthoDB" id="512667at2759"/>
<gene>
    <name evidence="6" type="ORF">Cfor_00902</name>
</gene>
<dbReference type="GO" id="GO:0050821">
    <property type="term" value="P:protein stabilization"/>
    <property type="evidence" value="ECO:0007669"/>
    <property type="project" value="TreeGrafter"/>
</dbReference>
<dbReference type="GO" id="GO:0051087">
    <property type="term" value="F:protein-folding chaperone binding"/>
    <property type="evidence" value="ECO:0007669"/>
    <property type="project" value="TreeGrafter"/>
</dbReference>
<dbReference type="GO" id="GO:0030150">
    <property type="term" value="P:protein import into mitochondrial matrix"/>
    <property type="evidence" value="ECO:0007669"/>
    <property type="project" value="TreeGrafter"/>
</dbReference>
<evidence type="ECO:0000313" key="7">
    <source>
        <dbReference type="Proteomes" id="UP000502823"/>
    </source>
</evidence>
<evidence type="ECO:0000256" key="2">
    <source>
        <dbReference type="ARBA" id="ARBA00022771"/>
    </source>
</evidence>